<keyword evidence="1" id="KW-0812">Transmembrane</keyword>
<keyword evidence="3" id="KW-1185">Reference proteome</keyword>
<evidence type="ECO:0000313" key="3">
    <source>
        <dbReference type="Proteomes" id="UP000075902"/>
    </source>
</evidence>
<protein>
    <submittedName>
        <fullName evidence="2">Uncharacterized protein</fullName>
    </submittedName>
</protein>
<dbReference type="VEuPathDB" id="VectorBase:AMEC018866"/>
<name>A0A182UEC8_9DIPT</name>
<reference evidence="2" key="2">
    <citation type="submission" date="2020-05" db="UniProtKB">
        <authorList>
            <consortium name="EnsemblMetazoa"/>
        </authorList>
    </citation>
    <scope>IDENTIFICATION</scope>
    <source>
        <strain evidence="2">CM1001059</strain>
    </source>
</reference>
<dbReference type="EnsemblMetazoa" id="AMEC018866-RA">
    <property type="protein sequence ID" value="AMEC018866-PA"/>
    <property type="gene ID" value="AMEC018866"/>
</dbReference>
<accession>A0A182UEC8</accession>
<evidence type="ECO:0000256" key="1">
    <source>
        <dbReference type="SAM" id="Phobius"/>
    </source>
</evidence>
<keyword evidence="1" id="KW-1133">Transmembrane helix</keyword>
<evidence type="ECO:0000313" key="2">
    <source>
        <dbReference type="EnsemblMetazoa" id="AMEC018866-PA"/>
    </source>
</evidence>
<proteinExistence type="predicted"/>
<keyword evidence="1" id="KW-0472">Membrane</keyword>
<dbReference type="Proteomes" id="UP000075902">
    <property type="component" value="Unassembled WGS sequence"/>
</dbReference>
<reference evidence="3" key="1">
    <citation type="submission" date="2014-01" db="EMBL/GenBank/DDBJ databases">
        <title>The Genome Sequence of Anopheles melas CM1001059_A (V2).</title>
        <authorList>
            <consortium name="The Broad Institute Genomics Platform"/>
            <person name="Neafsey D.E."/>
            <person name="Besansky N."/>
            <person name="Howell P."/>
            <person name="Walton C."/>
            <person name="Young S.K."/>
            <person name="Zeng Q."/>
            <person name="Gargeya S."/>
            <person name="Fitzgerald M."/>
            <person name="Haas B."/>
            <person name="Abouelleil A."/>
            <person name="Allen A.W."/>
            <person name="Alvarado L."/>
            <person name="Arachchi H.M."/>
            <person name="Berlin A.M."/>
            <person name="Chapman S.B."/>
            <person name="Gainer-Dewar J."/>
            <person name="Goldberg J."/>
            <person name="Griggs A."/>
            <person name="Gujja S."/>
            <person name="Hansen M."/>
            <person name="Howarth C."/>
            <person name="Imamovic A."/>
            <person name="Ireland A."/>
            <person name="Larimer J."/>
            <person name="McCowan C."/>
            <person name="Murphy C."/>
            <person name="Pearson M."/>
            <person name="Poon T.W."/>
            <person name="Priest M."/>
            <person name="Roberts A."/>
            <person name="Saif S."/>
            <person name="Shea T."/>
            <person name="Sisk P."/>
            <person name="Sykes S."/>
            <person name="Wortman J."/>
            <person name="Nusbaum C."/>
            <person name="Birren B."/>
        </authorList>
    </citation>
    <scope>NUCLEOTIDE SEQUENCE [LARGE SCALE GENOMIC DNA]</scope>
    <source>
        <strain evidence="3">CM1001059</strain>
    </source>
</reference>
<organism evidence="2 3">
    <name type="scientific">Anopheles melas</name>
    <dbReference type="NCBI Taxonomy" id="34690"/>
    <lineage>
        <taxon>Eukaryota</taxon>
        <taxon>Metazoa</taxon>
        <taxon>Ecdysozoa</taxon>
        <taxon>Arthropoda</taxon>
        <taxon>Hexapoda</taxon>
        <taxon>Insecta</taxon>
        <taxon>Pterygota</taxon>
        <taxon>Neoptera</taxon>
        <taxon>Endopterygota</taxon>
        <taxon>Diptera</taxon>
        <taxon>Nematocera</taxon>
        <taxon>Culicoidea</taxon>
        <taxon>Culicidae</taxon>
        <taxon>Anophelinae</taxon>
        <taxon>Anopheles</taxon>
    </lineage>
</organism>
<sequence length="186" mass="20446">MCRRTPHFHSTGPLHVLDVEVFVVRRPPSETPPLTNLGRAAQEVGRRRRQHAATDELLRHWSDTLLRQLTRVGTVLATAQYLPVEMFRLERDRIGVAGQLARLLVVVQLGPTGENWRSCRSPEISRVTKSGRRIGDSGTLYLSFLLSILSSCAAASGRLTGSTYLMLKSILVIGAGVVVVVVVVVV</sequence>
<dbReference type="AlphaFoldDB" id="A0A182UEC8"/>
<feature type="transmembrane region" description="Helical" evidence="1">
    <location>
        <begin position="165"/>
        <end position="185"/>
    </location>
</feature>
<feature type="transmembrane region" description="Helical" evidence="1">
    <location>
        <begin position="139"/>
        <end position="159"/>
    </location>
</feature>